<dbReference type="PANTHER" id="PTHR45641:SF19">
    <property type="entry name" value="NEPHROCYSTIN-3"/>
    <property type="match status" value="1"/>
</dbReference>
<feature type="repeat" description="TPR" evidence="3">
    <location>
        <begin position="488"/>
        <end position="521"/>
    </location>
</feature>
<proteinExistence type="predicted"/>
<evidence type="ECO:0000313" key="5">
    <source>
        <dbReference type="EMBL" id="CAA6800051.1"/>
    </source>
</evidence>
<keyword evidence="2 3" id="KW-0802">TPR repeat</keyword>
<evidence type="ECO:0000256" key="2">
    <source>
        <dbReference type="ARBA" id="ARBA00022803"/>
    </source>
</evidence>
<organism evidence="5">
    <name type="scientific">uncultured Sulfurovum sp</name>
    <dbReference type="NCBI Taxonomy" id="269237"/>
    <lineage>
        <taxon>Bacteria</taxon>
        <taxon>Pseudomonadati</taxon>
        <taxon>Campylobacterota</taxon>
        <taxon>Epsilonproteobacteria</taxon>
        <taxon>Campylobacterales</taxon>
        <taxon>Sulfurovaceae</taxon>
        <taxon>Sulfurovum</taxon>
        <taxon>environmental samples</taxon>
    </lineage>
</organism>
<name>A0A6S6S561_9BACT</name>
<feature type="repeat" description="TPR" evidence="3">
    <location>
        <begin position="404"/>
        <end position="437"/>
    </location>
</feature>
<dbReference type="Gene3D" id="1.25.40.10">
    <property type="entry name" value="Tetratricopeptide repeat domain"/>
    <property type="match status" value="3"/>
</dbReference>
<dbReference type="SMART" id="SM00028">
    <property type="entry name" value="TPR"/>
    <property type="match status" value="10"/>
</dbReference>
<feature type="repeat" description="TPR" evidence="3">
    <location>
        <begin position="243"/>
        <end position="276"/>
    </location>
</feature>
<feature type="repeat" description="TPR" evidence="3">
    <location>
        <begin position="285"/>
        <end position="318"/>
    </location>
</feature>
<evidence type="ECO:0000256" key="3">
    <source>
        <dbReference type="PROSITE-ProRule" id="PRU00339"/>
    </source>
</evidence>
<dbReference type="InterPro" id="IPR024983">
    <property type="entry name" value="CHAT_dom"/>
</dbReference>
<dbReference type="PROSITE" id="PS50293">
    <property type="entry name" value="TPR_REGION"/>
    <property type="match status" value="1"/>
</dbReference>
<feature type="domain" description="CHAT" evidence="4">
    <location>
        <begin position="833"/>
        <end position="1136"/>
    </location>
</feature>
<dbReference type="PANTHER" id="PTHR45641">
    <property type="entry name" value="TETRATRICOPEPTIDE REPEAT PROTEIN (AFU_ORTHOLOGUE AFUA_6G03870)"/>
    <property type="match status" value="1"/>
</dbReference>
<dbReference type="PROSITE" id="PS50005">
    <property type="entry name" value="TPR"/>
    <property type="match status" value="5"/>
</dbReference>
<feature type="repeat" description="TPR" evidence="3">
    <location>
        <begin position="324"/>
        <end position="357"/>
    </location>
</feature>
<evidence type="ECO:0000256" key="1">
    <source>
        <dbReference type="ARBA" id="ARBA00022737"/>
    </source>
</evidence>
<dbReference type="InterPro" id="IPR019734">
    <property type="entry name" value="TPR_rpt"/>
</dbReference>
<sequence>MLRLLIRGIFVVFVFSFSLFGIEDFERICDEEVLKKDFDFSIIQNSCLKTAEKYEEENDTENASWYYLLSKNLNQNLENQEDINSSFLFYINQGHTYVLTHHLNKAKIAYENVLTFDINVNKELQRDYTILKRLYPNKKKQLKEGLKIWNSANAIFLQITKLTKEYEKLYDKNHYDLMIKKFNAIIKLKNKTILNQSSSIMLDYYNLALIHEERKHYQKSIDNYLQSLQIAKNILPKGHLHIGTIYNSLGLLHNDVKEYKKAEKYYFKALDIYLKEVKEDDDLIAVIYNNLATIYGDNQAYDNALLYYNKALKIEKKNHSKNIVNTYYNIGLLYQQMKSYDNVLPTYKKVIPFIKDNSLKMATYHSLLAAYYQEVEENEYALFYYKEALKTRKSILGELHPDTAESFNSLGSIYEALKDLEQALIFYEKALKINKILLDKNDNFIAISHNNIASIYTNLNKYEKAKINLLKTLKIKQNILKKNDIDFAVTYTNLGFIEEKLKHYQIASKYYTQALSLYLKNKGEKSLEVSIIYNHIASLHKEQKEYYWAIEYLEKAKNIMDTILSKNHTEKSLIYNNLGLLYGYIDAYKKSYYYNLLSFQIFLNNQNKNFRTLDSKQKKKYINSFGNRVDNLFNSAILHIHQLPNIKDVNPIKQNTLTHWLNYKGTIFNTENILSMVYSKTTNQTVKNNIDKLKLLTIQLDKLEHNYMGQQSYKDKKEKKEIKEQIHNLQIILNRQTPKFKNLLNLDTINIESITSNLKENELYIDFAKGEKSYYIFTLDNNKHITFNLINKTDTKEIEENIKAFNVNINEVANSIEENNITLSTKELKSKSQKILSTLYDKLFKKYLKEVTKNKDTLIISPDGMLNFLPFEALYHNNQYLIENYQVSYISSGRELIRQTKRDNNQTASKIVVFGSPDFWLELPKKESKKSQSKNVITNEDVTIFDINFSPLDISKKEIDTMRKYYPTLEVYQGKNATVENLFKVQSPKILHISTHGFFLNNEKNPNPMLASGLAFAGANYANYESDARGIATALKLSSLNLQSTKLVVLSACETGLGKIHQAEGITGLSKAFIQAGAQNVISTLWNVSAKKTVTLMQHFYENAHKKDNYATALHKAKLQMIHMHPYYWSAFIINGI</sequence>
<dbReference type="Pfam" id="PF13424">
    <property type="entry name" value="TPR_12"/>
    <property type="match status" value="4"/>
</dbReference>
<evidence type="ECO:0000259" key="4">
    <source>
        <dbReference type="Pfam" id="PF12770"/>
    </source>
</evidence>
<dbReference type="Pfam" id="PF12770">
    <property type="entry name" value="CHAT"/>
    <property type="match status" value="1"/>
</dbReference>
<accession>A0A6S6S561</accession>
<gene>
    <name evidence="5" type="ORF">HELGO_WM31788</name>
</gene>
<dbReference type="AlphaFoldDB" id="A0A6S6S561"/>
<protein>
    <recommendedName>
        <fullName evidence="4">CHAT domain-containing protein</fullName>
    </recommendedName>
</protein>
<reference evidence="5" key="1">
    <citation type="submission" date="2020-01" db="EMBL/GenBank/DDBJ databases">
        <authorList>
            <person name="Meier V. D."/>
            <person name="Meier V D."/>
        </authorList>
    </citation>
    <scope>NUCLEOTIDE SEQUENCE</scope>
    <source>
        <strain evidence="5">HLG_WM_MAG_03</strain>
    </source>
</reference>
<keyword evidence="1" id="KW-0677">Repeat</keyword>
<dbReference type="EMBL" id="CACVAR010000063">
    <property type="protein sequence ID" value="CAA6800051.1"/>
    <property type="molecule type" value="Genomic_DNA"/>
</dbReference>
<dbReference type="InterPro" id="IPR011990">
    <property type="entry name" value="TPR-like_helical_dom_sf"/>
</dbReference>
<dbReference type="SUPFAM" id="SSF48452">
    <property type="entry name" value="TPR-like"/>
    <property type="match status" value="2"/>
</dbReference>